<reference evidence="1" key="1">
    <citation type="submission" date="2014-11" db="EMBL/GenBank/DDBJ databases">
        <authorList>
            <person name="Amaro Gonzalez C."/>
        </authorList>
    </citation>
    <scope>NUCLEOTIDE SEQUENCE</scope>
</reference>
<dbReference type="EMBL" id="GBXM01034761">
    <property type="protein sequence ID" value="JAH73816.1"/>
    <property type="molecule type" value="Transcribed_RNA"/>
</dbReference>
<accession>A0A0E9V748</accession>
<evidence type="ECO:0000313" key="1">
    <source>
        <dbReference type="EMBL" id="JAH73816.1"/>
    </source>
</evidence>
<reference evidence="1" key="2">
    <citation type="journal article" date="2015" name="Fish Shellfish Immunol.">
        <title>Early steps in the European eel (Anguilla anguilla)-Vibrio vulnificus interaction in the gills: Role of the RtxA13 toxin.</title>
        <authorList>
            <person name="Callol A."/>
            <person name="Pajuelo D."/>
            <person name="Ebbesson L."/>
            <person name="Teles M."/>
            <person name="MacKenzie S."/>
            <person name="Amaro C."/>
        </authorList>
    </citation>
    <scope>NUCLEOTIDE SEQUENCE</scope>
</reference>
<sequence length="13" mass="1371">MALSSLSNCEKTS</sequence>
<proteinExistence type="predicted"/>
<protein>
    <submittedName>
        <fullName evidence="1">Uncharacterized protein</fullName>
    </submittedName>
</protein>
<name>A0A0E9V748_ANGAN</name>
<organism evidence="1">
    <name type="scientific">Anguilla anguilla</name>
    <name type="common">European freshwater eel</name>
    <name type="synonym">Muraena anguilla</name>
    <dbReference type="NCBI Taxonomy" id="7936"/>
    <lineage>
        <taxon>Eukaryota</taxon>
        <taxon>Metazoa</taxon>
        <taxon>Chordata</taxon>
        <taxon>Craniata</taxon>
        <taxon>Vertebrata</taxon>
        <taxon>Euteleostomi</taxon>
        <taxon>Actinopterygii</taxon>
        <taxon>Neopterygii</taxon>
        <taxon>Teleostei</taxon>
        <taxon>Anguilliformes</taxon>
        <taxon>Anguillidae</taxon>
        <taxon>Anguilla</taxon>
    </lineage>
</organism>